<evidence type="ECO:0000256" key="1">
    <source>
        <dbReference type="SAM" id="MobiDB-lite"/>
    </source>
</evidence>
<dbReference type="Pfam" id="PF13961">
    <property type="entry name" value="DUF4219"/>
    <property type="match status" value="1"/>
</dbReference>
<feature type="domain" description="DUF4219" evidence="2">
    <location>
        <begin position="15"/>
        <end position="41"/>
    </location>
</feature>
<proteinExistence type="predicted"/>
<evidence type="ECO:0000259" key="2">
    <source>
        <dbReference type="Pfam" id="PF13961"/>
    </source>
</evidence>
<dbReference type="InterPro" id="IPR025314">
    <property type="entry name" value="DUF4219"/>
</dbReference>
<sequence>MEDDFSVEKPRIARLTGPNYRPWSVQVRRLLIGQSLWNVVSLGVETTTVEPGSTGGSAAQSSGDGSDPKGLGPSSDRTEVKDAKASTIIMSLCAQGALQHILLLGTAREQWEALKALYAPLGI</sequence>
<dbReference type="RefSeq" id="XP_024730201.1">
    <property type="nucleotide sequence ID" value="XM_024875826.1"/>
</dbReference>
<dbReference type="InParanoid" id="A0A2J6SRA2"/>
<accession>A0A2J6SRA2</accession>
<feature type="region of interest" description="Disordered" evidence="1">
    <location>
        <begin position="47"/>
        <end position="80"/>
    </location>
</feature>
<evidence type="ECO:0000313" key="4">
    <source>
        <dbReference type="Proteomes" id="UP000235371"/>
    </source>
</evidence>
<protein>
    <recommendedName>
        <fullName evidence="2">DUF4219 domain-containing protein</fullName>
    </recommendedName>
</protein>
<reference evidence="3 4" key="1">
    <citation type="submission" date="2016-04" db="EMBL/GenBank/DDBJ databases">
        <title>A degradative enzymes factory behind the ericoid mycorrhizal symbiosis.</title>
        <authorList>
            <consortium name="DOE Joint Genome Institute"/>
            <person name="Martino E."/>
            <person name="Morin E."/>
            <person name="Grelet G."/>
            <person name="Kuo A."/>
            <person name="Kohler A."/>
            <person name="Daghino S."/>
            <person name="Barry K."/>
            <person name="Choi C."/>
            <person name="Cichocki N."/>
            <person name="Clum A."/>
            <person name="Copeland A."/>
            <person name="Hainaut M."/>
            <person name="Haridas S."/>
            <person name="Labutti K."/>
            <person name="Lindquist E."/>
            <person name="Lipzen A."/>
            <person name="Khouja H.-R."/>
            <person name="Murat C."/>
            <person name="Ohm R."/>
            <person name="Olson A."/>
            <person name="Spatafora J."/>
            <person name="Veneault-Fourrey C."/>
            <person name="Henrissat B."/>
            <person name="Grigoriev I."/>
            <person name="Martin F."/>
            <person name="Perotto S."/>
        </authorList>
    </citation>
    <scope>NUCLEOTIDE SEQUENCE [LARGE SCALE GENOMIC DNA]</scope>
    <source>
        <strain evidence="3 4">E</strain>
    </source>
</reference>
<dbReference type="Proteomes" id="UP000235371">
    <property type="component" value="Unassembled WGS sequence"/>
</dbReference>
<dbReference type="EMBL" id="KZ613887">
    <property type="protein sequence ID" value="PMD53297.1"/>
    <property type="molecule type" value="Genomic_DNA"/>
</dbReference>
<gene>
    <name evidence="3" type="ORF">K444DRAFT_541799</name>
</gene>
<name>A0A2J6SRA2_9HELO</name>
<dbReference type="OrthoDB" id="3438996at2759"/>
<keyword evidence="4" id="KW-1185">Reference proteome</keyword>
<dbReference type="GeneID" id="36583905"/>
<feature type="compositionally biased region" description="Low complexity" evidence="1">
    <location>
        <begin position="56"/>
        <end position="65"/>
    </location>
</feature>
<organism evidence="3 4">
    <name type="scientific">Hyaloscypha bicolor E</name>
    <dbReference type="NCBI Taxonomy" id="1095630"/>
    <lineage>
        <taxon>Eukaryota</taxon>
        <taxon>Fungi</taxon>
        <taxon>Dikarya</taxon>
        <taxon>Ascomycota</taxon>
        <taxon>Pezizomycotina</taxon>
        <taxon>Leotiomycetes</taxon>
        <taxon>Helotiales</taxon>
        <taxon>Hyaloscyphaceae</taxon>
        <taxon>Hyaloscypha</taxon>
        <taxon>Hyaloscypha bicolor</taxon>
    </lineage>
</organism>
<dbReference type="AlphaFoldDB" id="A0A2J6SRA2"/>
<evidence type="ECO:0000313" key="3">
    <source>
        <dbReference type="EMBL" id="PMD53297.1"/>
    </source>
</evidence>